<dbReference type="InterPro" id="IPR013783">
    <property type="entry name" value="Ig-like_fold"/>
</dbReference>
<dbReference type="SUPFAM" id="SSF49299">
    <property type="entry name" value="PKD domain"/>
    <property type="match status" value="1"/>
</dbReference>
<keyword evidence="1" id="KW-0732">Signal</keyword>
<dbReference type="PROSITE" id="PS50093">
    <property type="entry name" value="PKD"/>
    <property type="match status" value="1"/>
</dbReference>
<reference evidence="3 4" key="1">
    <citation type="submission" date="2018-10" db="EMBL/GenBank/DDBJ databases">
        <title>Genomic Encyclopedia of Archaeal and Bacterial Type Strains, Phase II (KMG-II): from individual species to whole genera.</title>
        <authorList>
            <person name="Goeker M."/>
        </authorList>
    </citation>
    <scope>NUCLEOTIDE SEQUENCE [LARGE SCALE GENOMIC DNA]</scope>
    <source>
        <strain evidence="3 4">DSM 25230</strain>
    </source>
</reference>
<dbReference type="InterPro" id="IPR035986">
    <property type="entry name" value="PKD_dom_sf"/>
</dbReference>
<feature type="signal peptide" evidence="1">
    <location>
        <begin position="1"/>
        <end position="22"/>
    </location>
</feature>
<accession>A0A495EF94</accession>
<dbReference type="RefSeq" id="WP_121063874.1">
    <property type="nucleotide sequence ID" value="NZ_RBIQ01000007.1"/>
</dbReference>
<dbReference type="InterPro" id="IPR000601">
    <property type="entry name" value="PKD_dom"/>
</dbReference>
<evidence type="ECO:0000313" key="3">
    <source>
        <dbReference type="EMBL" id="RKR14557.1"/>
    </source>
</evidence>
<sequence length="495" mass="54180">MKNKIYYIVGIICLCLTSFFTACEDDLGVRDGIREVEFKATADTRTITAGESIVYIDSSLNVASRLWTFSNGDIETSDLETVEVNYPVGQSLNAENALPSYLTKLEVTYDDGSVKKGEFLVGVYEKVIVDFTAEETEVFMGGRTTFESQVENLKSLFEDARDMDTLEWTFEGGVPATSSDPNPVVTYNTLGTYRVTLSAHRQSPLSEATKTVEGYITVVEPTPLVPDFAAELEDETISISFNGDFEPITDQESFIEVKVNGVDFAVESLSVDETDTGMLNIKLQEPIYQDDDITVSLLPGSSIVAIDSRAPETFTDLPVESFVEQFLLSEGQFEEALDTDWIKLLQNATIDGITEVLIVDPPTGGVPTGVTPSGKVINLALNRNGGATLGNVINQTATAEVNLVAGRNYVIKFKRYMTAGTPNILFRFNNQGGANQLAFNPEAGDPNNVDRWIESELKFTALATHAGNFNIASAWAAYADFYIDDIVIESDEARP</sequence>
<feature type="domain" description="PKD" evidence="2">
    <location>
        <begin position="165"/>
        <end position="199"/>
    </location>
</feature>
<protein>
    <recommendedName>
        <fullName evidence="2">PKD domain-containing protein</fullName>
    </recommendedName>
</protein>
<dbReference type="OrthoDB" id="1491481at2"/>
<evidence type="ECO:0000256" key="1">
    <source>
        <dbReference type="SAM" id="SignalP"/>
    </source>
</evidence>
<dbReference type="CDD" id="cd00146">
    <property type="entry name" value="PKD"/>
    <property type="match status" value="1"/>
</dbReference>
<dbReference type="Gene3D" id="2.60.40.10">
    <property type="entry name" value="Immunoglobulins"/>
    <property type="match status" value="1"/>
</dbReference>
<organism evidence="3 4">
    <name type="scientific">Maribacter vaceletii</name>
    <dbReference type="NCBI Taxonomy" id="1206816"/>
    <lineage>
        <taxon>Bacteria</taxon>
        <taxon>Pseudomonadati</taxon>
        <taxon>Bacteroidota</taxon>
        <taxon>Flavobacteriia</taxon>
        <taxon>Flavobacteriales</taxon>
        <taxon>Flavobacteriaceae</taxon>
        <taxon>Maribacter</taxon>
    </lineage>
</organism>
<gene>
    <name evidence="3" type="ORF">CLV91_0634</name>
</gene>
<feature type="chain" id="PRO_5019865356" description="PKD domain-containing protein" evidence="1">
    <location>
        <begin position="23"/>
        <end position="495"/>
    </location>
</feature>
<keyword evidence="4" id="KW-1185">Reference proteome</keyword>
<dbReference type="Proteomes" id="UP000269412">
    <property type="component" value="Unassembled WGS sequence"/>
</dbReference>
<proteinExistence type="predicted"/>
<dbReference type="Gene3D" id="2.60.120.260">
    <property type="entry name" value="Galactose-binding domain-like"/>
    <property type="match status" value="1"/>
</dbReference>
<dbReference type="Pfam" id="PF00801">
    <property type="entry name" value="PKD"/>
    <property type="match status" value="1"/>
</dbReference>
<dbReference type="AlphaFoldDB" id="A0A495EF94"/>
<dbReference type="EMBL" id="RBIQ01000007">
    <property type="protein sequence ID" value="RKR14557.1"/>
    <property type="molecule type" value="Genomic_DNA"/>
</dbReference>
<dbReference type="PROSITE" id="PS51257">
    <property type="entry name" value="PROKAR_LIPOPROTEIN"/>
    <property type="match status" value="1"/>
</dbReference>
<comment type="caution">
    <text evidence="3">The sequence shown here is derived from an EMBL/GenBank/DDBJ whole genome shotgun (WGS) entry which is preliminary data.</text>
</comment>
<name>A0A495EF94_9FLAO</name>
<evidence type="ECO:0000259" key="2">
    <source>
        <dbReference type="PROSITE" id="PS50093"/>
    </source>
</evidence>
<evidence type="ECO:0000313" key="4">
    <source>
        <dbReference type="Proteomes" id="UP000269412"/>
    </source>
</evidence>